<evidence type="ECO:0000256" key="2">
    <source>
        <dbReference type="ARBA" id="ARBA00022670"/>
    </source>
</evidence>
<dbReference type="PANTHER" id="PTHR43126:SF2">
    <property type="entry name" value="D-ALANYL-D-ALANINE DIPEPTIDASE"/>
    <property type="match status" value="1"/>
</dbReference>
<comment type="similarity">
    <text evidence="9">Belongs to the peptidase M15D family.</text>
</comment>
<dbReference type="Proteomes" id="UP000054683">
    <property type="component" value="Unassembled WGS sequence"/>
</dbReference>
<dbReference type="GO" id="GO:0006508">
    <property type="term" value="P:proteolysis"/>
    <property type="evidence" value="ECO:0007669"/>
    <property type="project" value="UniProtKB-KW"/>
</dbReference>
<evidence type="ECO:0000313" key="11">
    <source>
        <dbReference type="Proteomes" id="UP000054683"/>
    </source>
</evidence>
<feature type="binding site" evidence="9">
    <location>
        <position position="149"/>
    </location>
    <ligand>
        <name>Zn(2+)</name>
        <dbReference type="ChEBI" id="CHEBI:29105"/>
        <note>catalytic</note>
    </ligand>
</feature>
<evidence type="ECO:0000313" key="10">
    <source>
        <dbReference type="EMBL" id="SAL67325.1"/>
    </source>
</evidence>
<keyword evidence="4 9" id="KW-0378">Hydrolase</keyword>
<evidence type="ECO:0000256" key="4">
    <source>
        <dbReference type="ARBA" id="ARBA00022801"/>
    </source>
</evidence>
<keyword evidence="8" id="KW-0961">Cell wall biogenesis/degradation</keyword>
<dbReference type="HAMAP" id="MF_01924">
    <property type="entry name" value="A_A_dipeptidase"/>
    <property type="match status" value="1"/>
</dbReference>
<feature type="binding site" evidence="9">
    <location>
        <position position="220"/>
    </location>
    <ligand>
        <name>Zn(2+)</name>
        <dbReference type="ChEBI" id="CHEBI:29105"/>
        <note>catalytic</note>
    </ligand>
</feature>
<keyword evidence="2 9" id="KW-0645">Protease</keyword>
<dbReference type="AlphaFoldDB" id="A0A158JF98"/>
<dbReference type="PANTHER" id="PTHR43126">
    <property type="entry name" value="D-ALANYL-D-ALANINE DIPEPTIDASE"/>
    <property type="match status" value="1"/>
</dbReference>
<dbReference type="InterPro" id="IPR000755">
    <property type="entry name" value="A_A_dipeptidase"/>
</dbReference>
<feature type="site" description="Transition state stabilizer" evidence="9">
    <location>
        <position position="105"/>
    </location>
</feature>
<dbReference type="Pfam" id="PF01427">
    <property type="entry name" value="Peptidase_M15"/>
    <property type="match status" value="1"/>
</dbReference>
<protein>
    <recommendedName>
        <fullName evidence="9">D-alanyl-D-alanine dipeptidase</fullName>
        <shortName evidence="9">D-Ala-D-Ala dipeptidase</shortName>
        <ecNumber evidence="9">3.4.13.22</ecNumber>
    </recommendedName>
</protein>
<keyword evidence="3 9" id="KW-0479">Metal-binding</keyword>
<feature type="active site" description="Proton donor/acceptor" evidence="9">
    <location>
        <position position="217"/>
    </location>
</feature>
<evidence type="ECO:0000256" key="7">
    <source>
        <dbReference type="ARBA" id="ARBA00023049"/>
    </source>
</evidence>
<proteinExistence type="inferred from homology"/>
<dbReference type="GO" id="GO:0071555">
    <property type="term" value="P:cell wall organization"/>
    <property type="evidence" value="ECO:0007669"/>
    <property type="project" value="UniProtKB-KW"/>
</dbReference>
<name>A0A158JF98_9BURK</name>
<dbReference type="CDD" id="cd14843">
    <property type="entry name" value="D-Ala-D-Ala_dipeptidase_like"/>
    <property type="match status" value="1"/>
</dbReference>
<dbReference type="GO" id="GO:0160237">
    <property type="term" value="F:D-Ala-D-Ala dipeptidase activity"/>
    <property type="evidence" value="ECO:0007669"/>
    <property type="project" value="UniProtKB-EC"/>
</dbReference>
<dbReference type="GO" id="GO:0008237">
    <property type="term" value="F:metallopeptidase activity"/>
    <property type="evidence" value="ECO:0007669"/>
    <property type="project" value="UniProtKB-KW"/>
</dbReference>
<evidence type="ECO:0000256" key="9">
    <source>
        <dbReference type="HAMAP-Rule" id="MF_01924"/>
    </source>
</evidence>
<evidence type="ECO:0000256" key="1">
    <source>
        <dbReference type="ARBA" id="ARBA00001362"/>
    </source>
</evidence>
<keyword evidence="5 9" id="KW-0862">Zinc</keyword>
<comment type="cofactor">
    <cofactor evidence="9">
        <name>Zn(2+)</name>
        <dbReference type="ChEBI" id="CHEBI:29105"/>
    </cofactor>
    <text evidence="9">Binds 1 zinc ion per subunit.</text>
</comment>
<evidence type="ECO:0000256" key="5">
    <source>
        <dbReference type="ARBA" id="ARBA00022833"/>
    </source>
</evidence>
<comment type="catalytic activity">
    <reaction evidence="1 9">
        <text>D-alanyl-D-alanine + H2O = 2 D-alanine</text>
        <dbReference type="Rhea" id="RHEA:20661"/>
        <dbReference type="ChEBI" id="CHEBI:15377"/>
        <dbReference type="ChEBI" id="CHEBI:57416"/>
        <dbReference type="ChEBI" id="CHEBI:57822"/>
        <dbReference type="EC" id="3.4.13.22"/>
    </reaction>
</comment>
<evidence type="ECO:0000256" key="3">
    <source>
        <dbReference type="ARBA" id="ARBA00022723"/>
    </source>
</evidence>
<organism evidence="10 11">
    <name type="scientific">Caballeronia udeis</name>
    <dbReference type="NCBI Taxonomy" id="1232866"/>
    <lineage>
        <taxon>Bacteria</taxon>
        <taxon>Pseudomonadati</taxon>
        <taxon>Pseudomonadota</taxon>
        <taxon>Betaproteobacteria</taxon>
        <taxon>Burkholderiales</taxon>
        <taxon>Burkholderiaceae</taxon>
        <taxon>Caballeronia</taxon>
    </lineage>
</organism>
<dbReference type="SUPFAM" id="SSF55166">
    <property type="entry name" value="Hedgehog/DD-peptidase"/>
    <property type="match status" value="1"/>
</dbReference>
<accession>A0A158JF98</accession>
<reference evidence="10 11" key="1">
    <citation type="submission" date="2016-01" db="EMBL/GenBank/DDBJ databases">
        <authorList>
            <person name="Oliw E.H."/>
        </authorList>
    </citation>
    <scope>NUCLEOTIDE SEQUENCE [LARGE SCALE GENOMIC DNA]</scope>
    <source>
        <strain evidence="10">LMG 27134</strain>
    </source>
</reference>
<dbReference type="GO" id="GO:0008270">
    <property type="term" value="F:zinc ion binding"/>
    <property type="evidence" value="ECO:0007669"/>
    <property type="project" value="UniProtKB-UniRule"/>
</dbReference>
<dbReference type="EC" id="3.4.13.22" evidence="9"/>
<dbReference type="EMBL" id="FCOK02000084">
    <property type="protein sequence ID" value="SAL67325.1"/>
    <property type="molecule type" value="Genomic_DNA"/>
</dbReference>
<evidence type="ECO:0000256" key="6">
    <source>
        <dbReference type="ARBA" id="ARBA00022997"/>
    </source>
</evidence>
<evidence type="ECO:0000256" key="8">
    <source>
        <dbReference type="ARBA" id="ARBA00023316"/>
    </source>
</evidence>
<keyword evidence="6 9" id="KW-0224">Dipeptidase</keyword>
<keyword evidence="7 9" id="KW-0482">Metalloprotease</keyword>
<dbReference type="Gene3D" id="3.30.1380.10">
    <property type="match status" value="1"/>
</dbReference>
<gene>
    <name evidence="9" type="primary">ddpX</name>
    <name evidence="10" type="ORF">AWB69_07711</name>
</gene>
<comment type="function">
    <text evidence="9">Catalyzes hydrolysis of the D-alanyl-D-alanine dipeptide.</text>
</comment>
<sequence>MVVRNVDNLRFPRFIAVKLQGIPTMKLLSLSDPLVGATPTVECGERLVSLVGLHSKVMIDDSPANITCLGYTPTFAVRETVSRRLVDAATTLAGDFSILVKESLRPASLQKFYFERRLDRIWSENPDLSEQEAMERTARFIAPPWVAGHPSGGAIDVTLCDRRGLEVDLGCGYDEDEAASKGACFSHFNDLSSDALDNRSRLFAVLESAGFVNYPFEWWHWSYGDKYWATVTQHPHALYGPVEGPITI</sequence>
<dbReference type="RefSeq" id="WP_062091844.1">
    <property type="nucleotide sequence ID" value="NZ_FCOK02000084.1"/>
</dbReference>
<dbReference type="InterPro" id="IPR009045">
    <property type="entry name" value="Zn_M74/Hedgehog-like"/>
</dbReference>
<feature type="binding site" evidence="9">
    <location>
        <position position="156"/>
    </location>
    <ligand>
        <name>Zn(2+)</name>
        <dbReference type="ChEBI" id="CHEBI:29105"/>
        <note>catalytic</note>
    </ligand>
</feature>